<dbReference type="Proteomes" id="UP000728185">
    <property type="component" value="Unassembled WGS sequence"/>
</dbReference>
<comment type="subcellular location">
    <subcellularLocation>
        <location evidence="1">Mitochondrion inner membrane</location>
        <topology evidence="1">Peripheral membrane protein</topology>
        <orientation evidence="1">Matrix side</orientation>
    </subcellularLocation>
</comment>
<keyword evidence="6" id="KW-0472">Membrane</keyword>
<dbReference type="PANTHER" id="PTHR31107">
    <property type="entry name" value="APOPTOGENIC PROTEIN 1, MITOCHONDRIAL"/>
    <property type="match status" value="1"/>
</dbReference>
<protein>
    <recommendedName>
        <fullName evidence="9">APOPT family protein CG14806, mitochondrial</fullName>
    </recommendedName>
</protein>
<comment type="caution">
    <text evidence="7">The sequence shown here is derived from an EMBL/GenBank/DDBJ whole genome shotgun (WGS) entry which is preliminary data.</text>
</comment>
<organism evidence="7 8">
    <name type="scientific">Fasciolopsis buskii</name>
    <dbReference type="NCBI Taxonomy" id="27845"/>
    <lineage>
        <taxon>Eukaryota</taxon>
        <taxon>Metazoa</taxon>
        <taxon>Spiralia</taxon>
        <taxon>Lophotrochozoa</taxon>
        <taxon>Platyhelminthes</taxon>
        <taxon>Trematoda</taxon>
        <taxon>Digenea</taxon>
        <taxon>Plagiorchiida</taxon>
        <taxon>Echinostomata</taxon>
        <taxon>Echinostomatoidea</taxon>
        <taxon>Fasciolidae</taxon>
        <taxon>Fasciolopsis</taxon>
    </lineage>
</organism>
<dbReference type="InterPro" id="IPR018796">
    <property type="entry name" value="COA8"/>
</dbReference>
<dbReference type="OrthoDB" id="6246201at2759"/>
<accession>A0A8E0RV14</accession>
<evidence type="ECO:0000256" key="2">
    <source>
        <dbReference type="ARBA" id="ARBA00005453"/>
    </source>
</evidence>
<evidence type="ECO:0000256" key="1">
    <source>
        <dbReference type="ARBA" id="ARBA00004443"/>
    </source>
</evidence>
<evidence type="ECO:0000313" key="8">
    <source>
        <dbReference type="Proteomes" id="UP000728185"/>
    </source>
</evidence>
<evidence type="ECO:0000256" key="5">
    <source>
        <dbReference type="ARBA" id="ARBA00023128"/>
    </source>
</evidence>
<name>A0A8E0RV14_9TREM</name>
<reference evidence="7" key="1">
    <citation type="submission" date="2019-05" db="EMBL/GenBank/DDBJ databases">
        <title>Annotation for the trematode Fasciolopsis buski.</title>
        <authorList>
            <person name="Choi Y.-J."/>
        </authorList>
    </citation>
    <scope>NUCLEOTIDE SEQUENCE</scope>
    <source>
        <strain evidence="7">HT</strain>
        <tissue evidence="7">Whole worm</tissue>
    </source>
</reference>
<evidence type="ECO:0000256" key="3">
    <source>
        <dbReference type="ARBA" id="ARBA00022792"/>
    </source>
</evidence>
<evidence type="ECO:0000256" key="6">
    <source>
        <dbReference type="ARBA" id="ARBA00023136"/>
    </source>
</evidence>
<comment type="similarity">
    <text evidence="2">Belongs to the COA8 family.</text>
</comment>
<dbReference type="EMBL" id="LUCM01006477">
    <property type="protein sequence ID" value="KAA0191218.1"/>
    <property type="molecule type" value="Genomic_DNA"/>
</dbReference>
<evidence type="ECO:0000256" key="4">
    <source>
        <dbReference type="ARBA" id="ARBA00022946"/>
    </source>
</evidence>
<evidence type="ECO:0000313" key="7">
    <source>
        <dbReference type="EMBL" id="KAA0191218.1"/>
    </source>
</evidence>
<keyword evidence="3" id="KW-0999">Mitochondrion inner membrane</keyword>
<keyword evidence="4" id="KW-0809">Transit peptide</keyword>
<keyword evidence="5" id="KW-0496">Mitochondrion</keyword>
<dbReference type="PANTHER" id="PTHR31107:SF2">
    <property type="entry name" value="CYTOCHROME C OXIDASE ASSEMBLY FACTOR 8"/>
    <property type="match status" value="1"/>
</dbReference>
<dbReference type="Pfam" id="PF10231">
    <property type="entry name" value="COA8"/>
    <property type="match status" value="1"/>
</dbReference>
<proteinExistence type="inferred from homology"/>
<keyword evidence="8" id="KW-1185">Reference proteome</keyword>
<dbReference type="GO" id="GO:0005743">
    <property type="term" value="C:mitochondrial inner membrane"/>
    <property type="evidence" value="ECO:0007669"/>
    <property type="project" value="UniProtKB-SubCell"/>
</dbReference>
<evidence type="ECO:0008006" key="9">
    <source>
        <dbReference type="Google" id="ProtNLM"/>
    </source>
</evidence>
<gene>
    <name evidence="7" type="ORF">FBUS_02812</name>
</gene>
<dbReference type="AlphaFoldDB" id="A0A8E0RV14"/>
<dbReference type="GO" id="GO:0097193">
    <property type="term" value="P:intrinsic apoptotic signaling pathway"/>
    <property type="evidence" value="ECO:0007669"/>
    <property type="project" value="InterPro"/>
</dbReference>
<sequence length="182" mass="21003">MNPGVSVAFRQRLGRTILPKSTVFRRSSNNFDKETFCVQSSNKATELPTTHNFGNPKTNASTNDFSQSAGAATTNLQFHPRFGPMDPVSNIRPVHFDLKPELTNLERKYRLLYIDTWKWLDRYWASHNMKLMLAKREFLESQSKSSEHSAPVLKSDRNSPDLSDFYAQFLEDSRKSHVQFNL</sequence>